<dbReference type="PROSITE" id="PS00041">
    <property type="entry name" value="HTH_ARAC_FAMILY_1"/>
    <property type="match status" value="1"/>
</dbReference>
<organism evidence="5 6">
    <name type="scientific">Paraburkholderia kururiensis</name>
    <dbReference type="NCBI Taxonomy" id="984307"/>
    <lineage>
        <taxon>Bacteria</taxon>
        <taxon>Pseudomonadati</taxon>
        <taxon>Pseudomonadota</taxon>
        <taxon>Betaproteobacteria</taxon>
        <taxon>Burkholderiales</taxon>
        <taxon>Burkholderiaceae</taxon>
        <taxon>Paraburkholderia</taxon>
    </lineage>
</organism>
<dbReference type="SUPFAM" id="SSF46689">
    <property type="entry name" value="Homeodomain-like"/>
    <property type="match status" value="2"/>
</dbReference>
<name>A0ABZ0WK99_9BURK</name>
<keyword evidence="1" id="KW-0805">Transcription regulation</keyword>
<dbReference type="InterPro" id="IPR018062">
    <property type="entry name" value="HTH_AraC-typ_CS"/>
</dbReference>
<protein>
    <submittedName>
        <fullName evidence="5">AraC family transcriptional regulator</fullName>
    </submittedName>
</protein>
<dbReference type="PANTHER" id="PTHR43436">
    <property type="entry name" value="ARAC-FAMILY TRANSCRIPTIONAL REGULATOR"/>
    <property type="match status" value="1"/>
</dbReference>
<feature type="domain" description="HTH araC/xylS-type" evidence="4">
    <location>
        <begin position="227"/>
        <end position="325"/>
    </location>
</feature>
<dbReference type="InterPro" id="IPR018060">
    <property type="entry name" value="HTH_AraC"/>
</dbReference>
<dbReference type="SMART" id="SM00342">
    <property type="entry name" value="HTH_ARAC"/>
    <property type="match status" value="1"/>
</dbReference>
<accession>A0ABZ0WK99</accession>
<reference evidence="5 6" key="1">
    <citation type="submission" date="2023-12" db="EMBL/GenBank/DDBJ databases">
        <title>Genome sequencing and assembly of bacterial species from a model synthetic community.</title>
        <authorList>
            <person name="Hogle S.L."/>
        </authorList>
    </citation>
    <scope>NUCLEOTIDE SEQUENCE [LARGE SCALE GENOMIC DNA]</scope>
    <source>
        <strain evidence="5 6">HAMBI 2494</strain>
    </source>
</reference>
<dbReference type="Gene3D" id="1.10.10.60">
    <property type="entry name" value="Homeodomain-like"/>
    <property type="match status" value="2"/>
</dbReference>
<evidence type="ECO:0000256" key="1">
    <source>
        <dbReference type="ARBA" id="ARBA00023015"/>
    </source>
</evidence>
<dbReference type="PANTHER" id="PTHR43436:SF2">
    <property type="entry name" value="ARAC_XYLS FAMILY TRANSCRIPTIONAL REGULATOR"/>
    <property type="match status" value="1"/>
</dbReference>
<sequence length="348" mass="38066">MTTVPSYPLDAQLDTPLGTTLDTLTPGTAVAAVAAGASPAQRRMVELLATLAPAEGMTQSPLEGVKFMRANRPHPRQPVMYEPCIVIVCQGRKRGFLAEQSFVYDAQQYLVLSVPLPFECETEASAAEPLLAISIRVDLTLVAELLMALNDTRGAVHSEPRGVYATPLDRPLSDAVLRLLESLVSPFDGRILGPSIVREICYRVLTGEQGDAIRAALTHQHHFGRIAKALRRIHTDYRGDLDVETLAREAGMSLAVFHAQFKQVTSTSPMQYVKTTRLHHARLLMAQDGLNVSAAAARVGYESASQFSREFKRLFGLSPIDEVRRMRDAFGAPPQRVAPPAPQYVTVV</sequence>
<keyword evidence="6" id="KW-1185">Reference proteome</keyword>
<evidence type="ECO:0000256" key="2">
    <source>
        <dbReference type="ARBA" id="ARBA00023125"/>
    </source>
</evidence>
<dbReference type="Pfam" id="PF12833">
    <property type="entry name" value="HTH_18"/>
    <property type="match status" value="1"/>
</dbReference>
<keyword evidence="2" id="KW-0238">DNA-binding</keyword>
<gene>
    <name evidence="5" type="ORF">U0042_27755</name>
</gene>
<evidence type="ECO:0000259" key="4">
    <source>
        <dbReference type="PROSITE" id="PS01124"/>
    </source>
</evidence>
<dbReference type="Pfam" id="PF06719">
    <property type="entry name" value="AraC_N"/>
    <property type="match status" value="1"/>
</dbReference>
<evidence type="ECO:0000256" key="3">
    <source>
        <dbReference type="ARBA" id="ARBA00023163"/>
    </source>
</evidence>
<dbReference type="EMBL" id="CP139965">
    <property type="protein sequence ID" value="WQD77787.1"/>
    <property type="molecule type" value="Genomic_DNA"/>
</dbReference>
<proteinExistence type="predicted"/>
<dbReference type="InterPro" id="IPR009057">
    <property type="entry name" value="Homeodomain-like_sf"/>
</dbReference>
<evidence type="ECO:0000313" key="6">
    <source>
        <dbReference type="Proteomes" id="UP001325479"/>
    </source>
</evidence>
<keyword evidence="3" id="KW-0804">Transcription</keyword>
<evidence type="ECO:0000313" key="5">
    <source>
        <dbReference type="EMBL" id="WQD77787.1"/>
    </source>
</evidence>
<dbReference type="InterPro" id="IPR009594">
    <property type="entry name" value="Tscrpt_reg_HTH_AraC_N"/>
</dbReference>
<dbReference type="PROSITE" id="PS01124">
    <property type="entry name" value="HTH_ARAC_FAMILY_2"/>
    <property type="match status" value="1"/>
</dbReference>
<dbReference type="Proteomes" id="UP001325479">
    <property type="component" value="Chromosome"/>
</dbReference>